<accession>A0A4Q1D7D8</accession>
<keyword evidence="9" id="KW-1185">Reference proteome</keyword>
<evidence type="ECO:0000256" key="4">
    <source>
        <dbReference type="ARBA" id="ARBA00023136"/>
    </source>
</evidence>
<protein>
    <submittedName>
        <fullName evidence="8">RagB/SusD family nutrient uptake outer membrane protein</fullName>
    </submittedName>
</protein>
<dbReference type="InterPro" id="IPR012944">
    <property type="entry name" value="SusD_RagB_dom"/>
</dbReference>
<dbReference type="SUPFAM" id="SSF48452">
    <property type="entry name" value="TPR-like"/>
    <property type="match status" value="1"/>
</dbReference>
<evidence type="ECO:0000259" key="7">
    <source>
        <dbReference type="Pfam" id="PF14322"/>
    </source>
</evidence>
<comment type="subcellular location">
    <subcellularLocation>
        <location evidence="1">Cell outer membrane</location>
    </subcellularLocation>
</comment>
<comment type="similarity">
    <text evidence="2">Belongs to the SusD family.</text>
</comment>
<gene>
    <name evidence="8" type="ORF">ESB13_16095</name>
</gene>
<dbReference type="Pfam" id="PF07980">
    <property type="entry name" value="SusD_RagB"/>
    <property type="match status" value="1"/>
</dbReference>
<dbReference type="CDD" id="cd08977">
    <property type="entry name" value="SusD"/>
    <property type="match status" value="1"/>
</dbReference>
<evidence type="ECO:0000256" key="2">
    <source>
        <dbReference type="ARBA" id="ARBA00006275"/>
    </source>
</evidence>
<sequence length="456" mass="51706">MKKYICFLSIMVLLLSSCNKYLDIEPKGVRLLETTRDYDEWLNNIELENSVPSQLNMLDDCKDLLTISSTLTSSNDRIYTWQEQFVEEVPGSALIWQTLYKSIYLYNTVINNIEKVTDGTVQDRNSLKGEALLGRAFEYLYLVNLYAKVYDKTTADKDLAVPFVTSVDVTDVMPGRSTVQQIYDQIITDIKTAIPDLPKENASNRFRGTVAAAYGVLARTYLYMGNYSEAARNAQLALDNGTAKVLDYTALPDAKSIPHVMKRADAIYARLGGTSYLGSEIPVLSFLRSFDTKDLRLKFYYTQLGDYSFTVRGRTLFMHAGVPSGYAAPSWGISVAEMYLVIAEAAARNNDLTKACDQLDSLRKRRFPTASYQKFTSTDQEQVLQKVIAERSFELAFCGMRWFDMRRYDAEGRMPAVERYNGTGSVIATLQPGSPRYVLRIPLQVMYFNPTWEQNP</sequence>
<keyword evidence="4" id="KW-0472">Membrane</keyword>
<name>A0A4Q1D7D8_9BACT</name>
<proteinExistence type="inferred from homology"/>
<reference evidence="8 9" key="1">
    <citation type="submission" date="2019-01" db="EMBL/GenBank/DDBJ databases">
        <title>Filimonas sp. strain TTM-71.</title>
        <authorList>
            <person name="Chen W.-M."/>
        </authorList>
    </citation>
    <scope>NUCLEOTIDE SEQUENCE [LARGE SCALE GENOMIC DNA]</scope>
    <source>
        <strain evidence="8 9">TTM-71</strain>
    </source>
</reference>
<dbReference type="EMBL" id="SDHZ01000002">
    <property type="protein sequence ID" value="RXK83607.1"/>
    <property type="molecule type" value="Genomic_DNA"/>
</dbReference>
<organism evidence="8 9">
    <name type="scientific">Filimonas effusa</name>
    <dbReference type="NCBI Taxonomy" id="2508721"/>
    <lineage>
        <taxon>Bacteria</taxon>
        <taxon>Pseudomonadati</taxon>
        <taxon>Bacteroidota</taxon>
        <taxon>Chitinophagia</taxon>
        <taxon>Chitinophagales</taxon>
        <taxon>Chitinophagaceae</taxon>
        <taxon>Filimonas</taxon>
    </lineage>
</organism>
<dbReference type="InterPro" id="IPR033985">
    <property type="entry name" value="SusD-like_N"/>
</dbReference>
<dbReference type="OrthoDB" id="697229at2"/>
<keyword evidence="3" id="KW-0732">Signal</keyword>
<dbReference type="Proteomes" id="UP000290545">
    <property type="component" value="Unassembled WGS sequence"/>
</dbReference>
<dbReference type="Pfam" id="PF14322">
    <property type="entry name" value="SusD-like_3"/>
    <property type="match status" value="1"/>
</dbReference>
<dbReference type="RefSeq" id="WP_129004659.1">
    <property type="nucleotide sequence ID" value="NZ_SDHZ01000002.1"/>
</dbReference>
<feature type="domain" description="SusD-like N-terminal" evidence="7">
    <location>
        <begin position="21"/>
        <end position="222"/>
    </location>
</feature>
<dbReference type="InterPro" id="IPR011990">
    <property type="entry name" value="TPR-like_helical_dom_sf"/>
</dbReference>
<keyword evidence="5" id="KW-0998">Cell outer membrane</keyword>
<dbReference type="GO" id="GO:0009279">
    <property type="term" value="C:cell outer membrane"/>
    <property type="evidence" value="ECO:0007669"/>
    <property type="project" value="UniProtKB-SubCell"/>
</dbReference>
<evidence type="ECO:0000256" key="1">
    <source>
        <dbReference type="ARBA" id="ARBA00004442"/>
    </source>
</evidence>
<feature type="domain" description="RagB/SusD" evidence="6">
    <location>
        <begin position="334"/>
        <end position="411"/>
    </location>
</feature>
<comment type="caution">
    <text evidence="8">The sequence shown here is derived from an EMBL/GenBank/DDBJ whole genome shotgun (WGS) entry which is preliminary data.</text>
</comment>
<dbReference type="PROSITE" id="PS51257">
    <property type="entry name" value="PROKAR_LIPOPROTEIN"/>
    <property type="match status" value="1"/>
</dbReference>
<evidence type="ECO:0000256" key="5">
    <source>
        <dbReference type="ARBA" id="ARBA00023237"/>
    </source>
</evidence>
<evidence type="ECO:0000256" key="3">
    <source>
        <dbReference type="ARBA" id="ARBA00022729"/>
    </source>
</evidence>
<evidence type="ECO:0000313" key="8">
    <source>
        <dbReference type="EMBL" id="RXK83607.1"/>
    </source>
</evidence>
<evidence type="ECO:0000259" key="6">
    <source>
        <dbReference type="Pfam" id="PF07980"/>
    </source>
</evidence>
<evidence type="ECO:0000313" key="9">
    <source>
        <dbReference type="Proteomes" id="UP000290545"/>
    </source>
</evidence>
<dbReference type="Gene3D" id="1.25.40.390">
    <property type="match status" value="2"/>
</dbReference>
<dbReference type="AlphaFoldDB" id="A0A4Q1D7D8"/>